<feature type="chain" id="PRO_5038475181" evidence="1">
    <location>
        <begin position="30"/>
        <end position="304"/>
    </location>
</feature>
<dbReference type="GeneID" id="67473433"/>
<sequence length="304" mass="34961">MNRLKNLVIVMLLIIVPSFLVGCSASAQAKIDIQKDKAKGFFWEAKKDNKVVYLVGTLHPAKGNINYLNSTMEKILDNTDALALEVNLNDKEVLEKAQEIDKENLYIEKGELKDLLTKEEQVKLDKVLKDFNIEYNEVKYLSPDGFSSYIEEKQEEEGGFIYSSDQWLQEIYDTNKKDIVGLENTDEHFKLVYELTGSLKTFLAEYNSDLVGKGEKTMDEIGNAFIKGDSEYMEKRSEDLRKSNKELYEKLSKNRNIDMANEIDKLAQGDKRYVVAVGTLHYFGKDSILKQLEEKGYRITKLEN</sequence>
<comment type="caution">
    <text evidence="2">The sequence shown here is derived from an EMBL/GenBank/DDBJ whole genome shotgun (WGS) entry which is preliminary data.</text>
</comment>
<dbReference type="Proteomes" id="UP000015688">
    <property type="component" value="Unassembled WGS sequence"/>
</dbReference>
<dbReference type="PATRIC" id="fig|1233171.3.peg.2481"/>
<evidence type="ECO:0000256" key="1">
    <source>
        <dbReference type="SAM" id="SignalP"/>
    </source>
</evidence>
<dbReference type="InterPro" id="IPR047111">
    <property type="entry name" value="YbaP-like"/>
</dbReference>
<dbReference type="PANTHER" id="PTHR40590:SF1">
    <property type="entry name" value="CYTOPLASMIC PROTEIN"/>
    <property type="match status" value="1"/>
</dbReference>
<dbReference type="EMBL" id="AVNC01000015">
    <property type="protein sequence ID" value="EQK43650.1"/>
    <property type="molecule type" value="Genomic_DNA"/>
</dbReference>
<dbReference type="Pfam" id="PF01963">
    <property type="entry name" value="TraB_PrgY_gumN"/>
    <property type="match status" value="1"/>
</dbReference>
<accession>T4VRC4</accession>
<evidence type="ECO:0000313" key="3">
    <source>
        <dbReference type="Proteomes" id="UP000015688"/>
    </source>
</evidence>
<gene>
    <name evidence="2" type="ORF">C672_2594</name>
</gene>
<dbReference type="PROSITE" id="PS51257">
    <property type="entry name" value="PROKAR_LIPOPROTEIN"/>
    <property type="match status" value="1"/>
</dbReference>
<organism evidence="2 3">
    <name type="scientific">Paraclostridium bifermentans ATCC 638 = DSM 14991</name>
    <dbReference type="NCBI Taxonomy" id="1233171"/>
    <lineage>
        <taxon>Bacteria</taxon>
        <taxon>Bacillati</taxon>
        <taxon>Bacillota</taxon>
        <taxon>Clostridia</taxon>
        <taxon>Peptostreptococcales</taxon>
        <taxon>Peptostreptococcaceae</taxon>
        <taxon>Paraclostridium</taxon>
    </lineage>
</organism>
<reference evidence="2 3" key="1">
    <citation type="submission" date="2013-06" db="EMBL/GenBank/DDBJ databases">
        <authorList>
            <person name="Walk S."/>
            <person name="Aronoff D."/>
            <person name="Young V.Y."/>
            <person name="Marsh J."/>
            <person name="Harrison L."/>
            <person name="Daugherty S.C."/>
            <person name="Shefchek K.A."/>
            <person name="Hine E.E."/>
            <person name="Tallon L.J."/>
            <person name="Sadzewicz L.K."/>
            <person name="Rasko D.A."/>
        </authorList>
    </citation>
    <scope>NUCLEOTIDE SEQUENCE [LARGE SCALE GENOMIC DNA]</scope>
    <source>
        <strain evidence="2 3">ATCC 638</strain>
    </source>
</reference>
<dbReference type="PANTHER" id="PTHR40590">
    <property type="entry name" value="CYTOPLASMIC PROTEIN-RELATED"/>
    <property type="match status" value="1"/>
</dbReference>
<name>T4VRC4_PARBF</name>
<protein>
    <submittedName>
        <fullName evidence="2">TraB family protein</fullName>
    </submittedName>
</protein>
<dbReference type="RefSeq" id="WP_021433699.1">
    <property type="nucleotide sequence ID" value="NZ_AVNC01000015.1"/>
</dbReference>
<dbReference type="AlphaFoldDB" id="T4VRC4"/>
<evidence type="ECO:0000313" key="2">
    <source>
        <dbReference type="EMBL" id="EQK43650.1"/>
    </source>
</evidence>
<proteinExistence type="predicted"/>
<dbReference type="InterPro" id="IPR002816">
    <property type="entry name" value="TraB/PrgY/GumN_fam"/>
</dbReference>
<dbReference type="CDD" id="cd14789">
    <property type="entry name" value="Tiki"/>
    <property type="match status" value="1"/>
</dbReference>
<feature type="signal peptide" evidence="1">
    <location>
        <begin position="1"/>
        <end position="29"/>
    </location>
</feature>
<keyword evidence="1" id="KW-0732">Signal</keyword>